<accession>A0A0G0JFI7</accession>
<protein>
    <submittedName>
        <fullName evidence="2">Uncharacterized protein</fullName>
    </submittedName>
</protein>
<name>A0A0G0JFI7_9BACT</name>
<feature type="transmembrane region" description="Helical" evidence="1">
    <location>
        <begin position="393"/>
        <end position="418"/>
    </location>
</feature>
<keyword evidence="1" id="KW-0812">Transmembrane</keyword>
<sequence>MSSLSPQATFLVKEFNKSDSRIDDPNKISVNPVVAEVATWYEKIRNAMDYKEEEVILRSAIERILKRRLLMSNKGKEIAPPLVRELIWARYFPDSSVPEAIIEKIESSIDLHIKFHDFVCSKYKRIKPVAYEWLLHLLSSDIENILSPSRQKHLVSNFMFGVLKDKVTIVDDDIQTRDAQVFIAVRKAFAKEDLGLLRYHLFGLFFGPLTKNNVEVIADAFLDGYTEINRQLSYPLKDKIYSFVKRQTPPFFILEDVLKKYQDNFAETISDKELFDSVVINACSIRYKDILTKVQRAVVRSIIFIFITKTIFALAVEASAEEMFYGHVVWASIAANILFSPLMMIFASIFIKTPDRKNSNLILEKIKALLSDPNPRIVNPLKLQINTSKVDPILSVIFSILWLIALLLGLSFIISVLSFLQFNIVSQMVFVFFLMIVSFLSYRINQTAKIYTVTDERHGFRAVLFDFFFTPFIYIGRNLTKGMSQINIFLFIFDFLIETPFKEMFAFFEQWFLYLKSQRETLE</sequence>
<dbReference type="EMBL" id="LBUP01000005">
    <property type="protein sequence ID" value="KKQ66438.1"/>
    <property type="molecule type" value="Genomic_DNA"/>
</dbReference>
<organism evidence="2 3">
    <name type="scientific">Candidatus Daviesbacteria bacterium GW2011_GWA2_38_24</name>
    <dbReference type="NCBI Taxonomy" id="1618422"/>
    <lineage>
        <taxon>Bacteria</taxon>
        <taxon>Candidatus Daviesiibacteriota</taxon>
    </lineage>
</organism>
<dbReference type="Proteomes" id="UP000034235">
    <property type="component" value="Unassembled WGS sequence"/>
</dbReference>
<keyword evidence="1" id="KW-1133">Transmembrane helix</keyword>
<proteinExistence type="predicted"/>
<evidence type="ECO:0000313" key="2">
    <source>
        <dbReference type="EMBL" id="KKQ66438.1"/>
    </source>
</evidence>
<evidence type="ECO:0000313" key="3">
    <source>
        <dbReference type="Proteomes" id="UP000034235"/>
    </source>
</evidence>
<feature type="transmembrane region" description="Helical" evidence="1">
    <location>
        <begin position="328"/>
        <end position="351"/>
    </location>
</feature>
<feature type="transmembrane region" description="Helical" evidence="1">
    <location>
        <begin position="297"/>
        <end position="316"/>
    </location>
</feature>
<gene>
    <name evidence="2" type="ORF">US86_C0005G0049</name>
</gene>
<reference evidence="2 3" key="1">
    <citation type="journal article" date="2015" name="Nature">
        <title>rRNA introns, odd ribosomes, and small enigmatic genomes across a large radiation of phyla.</title>
        <authorList>
            <person name="Brown C.T."/>
            <person name="Hug L.A."/>
            <person name="Thomas B.C."/>
            <person name="Sharon I."/>
            <person name="Castelle C.J."/>
            <person name="Singh A."/>
            <person name="Wilkins M.J."/>
            <person name="Williams K.H."/>
            <person name="Banfield J.F."/>
        </authorList>
    </citation>
    <scope>NUCLEOTIDE SEQUENCE [LARGE SCALE GENOMIC DNA]</scope>
</reference>
<feature type="transmembrane region" description="Helical" evidence="1">
    <location>
        <begin position="424"/>
        <end position="442"/>
    </location>
</feature>
<evidence type="ECO:0000256" key="1">
    <source>
        <dbReference type="SAM" id="Phobius"/>
    </source>
</evidence>
<dbReference type="AlphaFoldDB" id="A0A0G0JFI7"/>
<keyword evidence="1" id="KW-0472">Membrane</keyword>
<comment type="caution">
    <text evidence="2">The sequence shown here is derived from an EMBL/GenBank/DDBJ whole genome shotgun (WGS) entry which is preliminary data.</text>
</comment>